<reference evidence="1 2" key="2">
    <citation type="journal article" date="2011" name="J. Bacteriol.">
        <title>Complete genome sequences for the anaerobic, extremely thermophilic plant biomass-degrading bacteria Caldicellulosiruptor hydrothermalis, Caldicellulosiruptor kristjanssonii, Caldicellulosiruptor kronotskyensis, Caldicellulosiruptor owensenis, and Caldicellulosiruptor lactoaceticus.</title>
        <authorList>
            <person name="Blumer-Schuette S.E."/>
            <person name="Ozdemir I."/>
            <person name="Mistry D."/>
            <person name="Lucas S."/>
            <person name="Lapidus A."/>
            <person name="Cheng J.F."/>
            <person name="Goodwin L.A."/>
            <person name="Pitluck S."/>
            <person name="Land M.L."/>
            <person name="Hauser L.J."/>
            <person name="Woyke T."/>
            <person name="Mikhailova N."/>
            <person name="Pati A."/>
            <person name="Kyrpides N.C."/>
            <person name="Ivanova N."/>
            <person name="Detter J.C."/>
            <person name="Walston-Davenport K."/>
            <person name="Han S."/>
            <person name="Adams M.W."/>
            <person name="Kelly R.M."/>
        </authorList>
    </citation>
    <scope>NUCLEOTIDE SEQUENCE [LARGE SCALE GENOMIC DNA]</scope>
    <source>
        <strain evidence="2">ATCC 700853 / DSM 12137 / I77R1B</strain>
    </source>
</reference>
<dbReference type="KEGG" id="cki:Calkr_0680"/>
<proteinExistence type="predicted"/>
<dbReference type="Proteomes" id="UP000009256">
    <property type="component" value="Chromosome"/>
</dbReference>
<accession>E4SAK6</accession>
<evidence type="ECO:0000313" key="1">
    <source>
        <dbReference type="EMBL" id="ADQ40215.1"/>
    </source>
</evidence>
<organism evidence="1 2">
    <name type="scientific">Caldicellulosiruptor acetigenus (strain ATCC 700853 / DSM 12137 / I77R1B)</name>
    <name type="common">Caldicellulosiruptor kristjanssonii</name>
    <dbReference type="NCBI Taxonomy" id="632335"/>
    <lineage>
        <taxon>Bacteria</taxon>
        <taxon>Bacillati</taxon>
        <taxon>Bacillota</taxon>
        <taxon>Bacillota incertae sedis</taxon>
        <taxon>Caldicellulosiruptorales</taxon>
        <taxon>Caldicellulosiruptoraceae</taxon>
        <taxon>Caldicellulosiruptor</taxon>
    </lineage>
</organism>
<protein>
    <submittedName>
        <fullName evidence="1">Uncharacterized protein</fullName>
    </submittedName>
</protein>
<dbReference type="HOGENOM" id="CLU_2205170_0_0_9"/>
<dbReference type="STRING" id="632335.Calkr_0680"/>
<evidence type="ECO:0000313" key="2">
    <source>
        <dbReference type="Proteomes" id="UP000009256"/>
    </source>
</evidence>
<sequence>MNLRMAFAVAAGCENRQKGREKVYKRLHKDMAGFLEKVNKKASPKAKTQPDQELEIQENTHICRDFKTLLFYGANYKKSWYNPITKKMFIKTEKGEKSHARKSVIYF</sequence>
<name>E4SAK6_CALA7</name>
<reference key="1">
    <citation type="submission" date="2010-11" db="EMBL/GenBank/DDBJ databases">
        <title>Complete sequence of chromosome of Caldicellulosiruptor kristjanssonii 177R1B.</title>
        <authorList>
            <consortium name="US DOE Joint Genome Institute"/>
            <person name="Lucas S."/>
            <person name="Copeland A."/>
            <person name="Lapidus A."/>
            <person name="Cheng J.-F."/>
            <person name="Bruce D."/>
            <person name="Goodwin L."/>
            <person name="Pitluck S."/>
            <person name="Davenport K."/>
            <person name="Detter J.C."/>
            <person name="Han C."/>
            <person name="Tapia R."/>
            <person name="Land M."/>
            <person name="Hauser L."/>
            <person name="Jeffries C."/>
            <person name="Kyrpides N."/>
            <person name="Ivanova N."/>
            <person name="Mikhailova N."/>
            <person name="Blumer-Schuette S.E."/>
            <person name="Kelly R.M."/>
            <person name="Woyke T."/>
        </authorList>
    </citation>
    <scope>NUCLEOTIDE SEQUENCE</scope>
    <source>
        <strain>177R1B</strain>
    </source>
</reference>
<keyword evidence="2" id="KW-1185">Reference proteome</keyword>
<dbReference type="EMBL" id="CP002326">
    <property type="protein sequence ID" value="ADQ40215.1"/>
    <property type="molecule type" value="Genomic_DNA"/>
</dbReference>
<dbReference type="AlphaFoldDB" id="E4SAK6"/>
<gene>
    <name evidence="1" type="ordered locus">Calkr_0680</name>
</gene>